<protein>
    <submittedName>
        <fullName evidence="1">Uncharacterized protein</fullName>
    </submittedName>
</protein>
<gene>
    <name evidence="1" type="ORF">BAE44_0007358</name>
</gene>
<feature type="non-terminal residue" evidence="1">
    <location>
        <position position="1"/>
    </location>
</feature>
<sequence>LEGTQARFFQRAYSTVEALLAKIKGEAAIWCLAGAQRLRDGV</sequence>
<organism evidence="1 2">
    <name type="scientific">Dichanthelium oligosanthes</name>
    <dbReference type="NCBI Taxonomy" id="888268"/>
    <lineage>
        <taxon>Eukaryota</taxon>
        <taxon>Viridiplantae</taxon>
        <taxon>Streptophyta</taxon>
        <taxon>Embryophyta</taxon>
        <taxon>Tracheophyta</taxon>
        <taxon>Spermatophyta</taxon>
        <taxon>Magnoliopsida</taxon>
        <taxon>Liliopsida</taxon>
        <taxon>Poales</taxon>
        <taxon>Poaceae</taxon>
        <taxon>PACMAD clade</taxon>
        <taxon>Panicoideae</taxon>
        <taxon>Panicodae</taxon>
        <taxon>Paniceae</taxon>
        <taxon>Dichantheliinae</taxon>
        <taxon>Dichanthelium</taxon>
    </lineage>
</organism>
<evidence type="ECO:0000313" key="1">
    <source>
        <dbReference type="EMBL" id="OEL31622.1"/>
    </source>
</evidence>
<reference evidence="1 2" key="1">
    <citation type="submission" date="2016-09" db="EMBL/GenBank/DDBJ databases">
        <title>The draft genome of Dichanthelium oligosanthes: A C3 panicoid grass species.</title>
        <authorList>
            <person name="Studer A.J."/>
            <person name="Schnable J.C."/>
            <person name="Brutnell T.P."/>
        </authorList>
    </citation>
    <scope>NUCLEOTIDE SEQUENCE [LARGE SCALE GENOMIC DNA]</scope>
    <source>
        <strain evidence="2">cv. Kellogg 1175</strain>
        <tissue evidence="1">Leaf</tissue>
    </source>
</reference>
<name>A0A1E5W2K2_9POAL</name>
<proteinExistence type="predicted"/>
<accession>A0A1E5W2K2</accession>
<dbReference type="OrthoDB" id="682412at2759"/>
<dbReference type="Proteomes" id="UP000095767">
    <property type="component" value="Unassembled WGS sequence"/>
</dbReference>
<dbReference type="AlphaFoldDB" id="A0A1E5W2K2"/>
<keyword evidence="2" id="KW-1185">Reference proteome</keyword>
<evidence type="ECO:0000313" key="2">
    <source>
        <dbReference type="Proteomes" id="UP000095767"/>
    </source>
</evidence>
<dbReference type="EMBL" id="LWDX02023002">
    <property type="protein sequence ID" value="OEL31622.1"/>
    <property type="molecule type" value="Genomic_DNA"/>
</dbReference>
<comment type="caution">
    <text evidence="1">The sequence shown here is derived from an EMBL/GenBank/DDBJ whole genome shotgun (WGS) entry which is preliminary data.</text>
</comment>